<organism evidence="2">
    <name type="scientific">Noctiluca scintillans</name>
    <name type="common">Sea sparkle</name>
    <name type="synonym">Red tide dinoflagellate</name>
    <dbReference type="NCBI Taxonomy" id="2966"/>
    <lineage>
        <taxon>Eukaryota</taxon>
        <taxon>Sar</taxon>
        <taxon>Alveolata</taxon>
        <taxon>Dinophyceae</taxon>
        <taxon>Noctilucales</taxon>
        <taxon>Noctilucaceae</taxon>
        <taxon>Noctiluca</taxon>
    </lineage>
</organism>
<dbReference type="EMBL" id="HBFQ01001308">
    <property type="protein sequence ID" value="CAD8826507.1"/>
    <property type="molecule type" value="Transcribed_RNA"/>
</dbReference>
<accession>A0A7S0ZMQ6</accession>
<proteinExistence type="predicted"/>
<protein>
    <submittedName>
        <fullName evidence="2">Uncharacterized protein</fullName>
    </submittedName>
</protein>
<evidence type="ECO:0000313" key="2">
    <source>
        <dbReference type="EMBL" id="CAD8826507.1"/>
    </source>
</evidence>
<feature type="region of interest" description="Disordered" evidence="1">
    <location>
        <begin position="157"/>
        <end position="178"/>
    </location>
</feature>
<evidence type="ECO:0000256" key="1">
    <source>
        <dbReference type="SAM" id="MobiDB-lite"/>
    </source>
</evidence>
<gene>
    <name evidence="2" type="ORF">NSCI0253_LOCUS853</name>
</gene>
<dbReference type="AlphaFoldDB" id="A0A7S0ZMQ6"/>
<name>A0A7S0ZMQ6_NOCSC</name>
<sequence length="178" mass="20536">MIADRPSARHKKSLSLFWPSGPITAKHTKNREWLLPAKTTNEQLVWKKSGPPTHEPRMQRGAMAPPLLHTHSAASTAGRAVVNLRRDMNEMVLNKNFRDERPASLFTAREQRRHLELDDFCDDELWDSLAHPFHTSRAEIKERATARLVKHRELDAEIPGNRRPMTPPTPERTFRDSL</sequence>
<reference evidence="2" key="1">
    <citation type="submission" date="2021-01" db="EMBL/GenBank/DDBJ databases">
        <authorList>
            <person name="Corre E."/>
            <person name="Pelletier E."/>
            <person name="Niang G."/>
            <person name="Scheremetjew M."/>
            <person name="Finn R."/>
            <person name="Kale V."/>
            <person name="Holt S."/>
            <person name="Cochrane G."/>
            <person name="Meng A."/>
            <person name="Brown T."/>
            <person name="Cohen L."/>
        </authorList>
    </citation>
    <scope>NUCLEOTIDE SEQUENCE</scope>
</reference>